<evidence type="ECO:0000313" key="2">
    <source>
        <dbReference type="Proteomes" id="UP001163603"/>
    </source>
</evidence>
<comment type="caution">
    <text evidence="1">The sequence shown here is derived from an EMBL/GenBank/DDBJ whole genome shotgun (WGS) entry which is preliminary data.</text>
</comment>
<keyword evidence="2" id="KW-1185">Reference proteome</keyword>
<proteinExistence type="predicted"/>
<sequence length="346" mass="38953">MFVEEPVRPNTATGSRALQQHLFSLLQSCNNIKSLTQIHTQIVICSFSHKNFILVKLLSLYITSSHLLNARKAFENIENPSTTVWNQIIRGHARSETPQKSVELYKQMVAKNEAEPDEFTYSFLLSACAKKSLFREGEQVHGRVLANGYCSNVFVKTNLVNLYAMKGGDSGVVEARKMFDEMSERNVVTWNSLLKAHLKCGDIDGARRVFDEMPQRNVVSWTTMISWCAHNGLCKQALSLFNEMGRARVGLDQVALVAALSACAELGDLKWHDVAAVRQKMIEMGVRKPPGRSRVQINGVVHDFVAGDSTHKHASLIYKMLDEITRQSMWEGYKLDVSELFSVVEE</sequence>
<evidence type="ECO:0000313" key="1">
    <source>
        <dbReference type="EMBL" id="KAJ0047563.1"/>
    </source>
</evidence>
<accession>A0ACC0Z8U3</accession>
<dbReference type="Proteomes" id="UP001163603">
    <property type="component" value="Chromosome 2"/>
</dbReference>
<name>A0ACC0Z8U3_9ROSI</name>
<reference evidence="2" key="1">
    <citation type="journal article" date="2023" name="G3 (Bethesda)">
        <title>Genome assembly and association tests identify interacting loci associated with vigor, precocity, and sex in interspecific pistachio rootstocks.</title>
        <authorList>
            <person name="Palmer W."/>
            <person name="Jacygrad E."/>
            <person name="Sagayaradj S."/>
            <person name="Cavanaugh K."/>
            <person name="Han R."/>
            <person name="Bertier L."/>
            <person name="Beede B."/>
            <person name="Kafkas S."/>
            <person name="Golino D."/>
            <person name="Preece J."/>
            <person name="Michelmore R."/>
        </authorList>
    </citation>
    <scope>NUCLEOTIDE SEQUENCE [LARGE SCALE GENOMIC DNA]</scope>
</reference>
<protein>
    <submittedName>
        <fullName evidence="1">Uncharacterized protein</fullName>
    </submittedName>
</protein>
<gene>
    <name evidence="1" type="ORF">Pint_16154</name>
</gene>
<organism evidence="1 2">
    <name type="scientific">Pistacia integerrima</name>
    <dbReference type="NCBI Taxonomy" id="434235"/>
    <lineage>
        <taxon>Eukaryota</taxon>
        <taxon>Viridiplantae</taxon>
        <taxon>Streptophyta</taxon>
        <taxon>Embryophyta</taxon>
        <taxon>Tracheophyta</taxon>
        <taxon>Spermatophyta</taxon>
        <taxon>Magnoliopsida</taxon>
        <taxon>eudicotyledons</taxon>
        <taxon>Gunneridae</taxon>
        <taxon>Pentapetalae</taxon>
        <taxon>rosids</taxon>
        <taxon>malvids</taxon>
        <taxon>Sapindales</taxon>
        <taxon>Anacardiaceae</taxon>
        <taxon>Pistacia</taxon>
    </lineage>
</organism>
<dbReference type="EMBL" id="CM047737">
    <property type="protein sequence ID" value="KAJ0047563.1"/>
    <property type="molecule type" value="Genomic_DNA"/>
</dbReference>